<keyword evidence="1" id="KW-0732">Signal</keyword>
<evidence type="ECO:0000256" key="1">
    <source>
        <dbReference type="SAM" id="SignalP"/>
    </source>
</evidence>
<reference evidence="2" key="1">
    <citation type="submission" date="2021-01" db="EMBL/GenBank/DDBJ databases">
        <authorList>
            <person name="Corre E."/>
            <person name="Pelletier E."/>
            <person name="Niang G."/>
            <person name="Scheremetjew M."/>
            <person name="Finn R."/>
            <person name="Kale V."/>
            <person name="Holt S."/>
            <person name="Cochrane G."/>
            <person name="Meng A."/>
            <person name="Brown T."/>
            <person name="Cohen L."/>
        </authorList>
    </citation>
    <scope>NUCLEOTIDE SEQUENCE</scope>
    <source>
        <strain evidence="2">CCMP1452</strain>
    </source>
</reference>
<proteinExistence type="predicted"/>
<name>A0A7S2WAD0_9STRA</name>
<evidence type="ECO:0008006" key="3">
    <source>
        <dbReference type="Google" id="ProtNLM"/>
    </source>
</evidence>
<accession>A0A7S2WAD0</accession>
<organism evidence="2">
    <name type="scientific">Eucampia antarctica</name>
    <dbReference type="NCBI Taxonomy" id="49252"/>
    <lineage>
        <taxon>Eukaryota</taxon>
        <taxon>Sar</taxon>
        <taxon>Stramenopiles</taxon>
        <taxon>Ochrophyta</taxon>
        <taxon>Bacillariophyta</taxon>
        <taxon>Mediophyceae</taxon>
        <taxon>Biddulphiophycidae</taxon>
        <taxon>Hemiaulales</taxon>
        <taxon>Hemiaulaceae</taxon>
        <taxon>Eucampia</taxon>
    </lineage>
</organism>
<feature type="chain" id="PRO_5030991362" description="Secreted protein" evidence="1">
    <location>
        <begin position="20"/>
        <end position="147"/>
    </location>
</feature>
<dbReference type="EMBL" id="HBHI01016450">
    <property type="protein sequence ID" value="CAD9676541.1"/>
    <property type="molecule type" value="Transcribed_RNA"/>
</dbReference>
<evidence type="ECO:0000313" key="2">
    <source>
        <dbReference type="EMBL" id="CAD9676541.1"/>
    </source>
</evidence>
<sequence length="147" mass="16249">MIKLVQLTTYLSMTCLILAGSNVFGDTTTTSLGDPTSPSMRDDEVTCSCFSRESIERINSMNIDTARSCQDSSKPSIWLQQEDSSTQDNFSHNYGFKMEENSMSCLAEGDMMFMLSNEEEKTKCVSMICDACTKAGQPMPGCDPLLE</sequence>
<protein>
    <recommendedName>
        <fullName evidence="3">Secreted protein</fullName>
    </recommendedName>
</protein>
<feature type="signal peptide" evidence="1">
    <location>
        <begin position="1"/>
        <end position="19"/>
    </location>
</feature>
<dbReference type="AlphaFoldDB" id="A0A7S2WAD0"/>
<gene>
    <name evidence="2" type="ORF">EANT1437_LOCUS8465</name>
</gene>